<name>A0A0B2AA66_9MICC</name>
<proteinExistence type="predicted"/>
<dbReference type="STRING" id="1338436.LK10_19915"/>
<dbReference type="EMBL" id="JTDL01000152">
    <property type="protein sequence ID" value="KHL00464.1"/>
    <property type="molecule type" value="Genomic_DNA"/>
</dbReference>
<dbReference type="RefSeq" id="WP_043127820.1">
    <property type="nucleotide sequence ID" value="NZ_JTDL01000152.1"/>
</dbReference>
<evidence type="ECO:0008006" key="3">
    <source>
        <dbReference type="Google" id="ProtNLM"/>
    </source>
</evidence>
<sequence length="153" mass="16123">MSAPNPFAEVFVSTHTDAVRRAADLDSGSAADVDGEGVRIPGVSDYEIEQLGTLVGAAVHASGADYELTMVDVASDTLLAVPAAMVRALAELLAYESDEGEDNVVERVAAAWVDQEDLPFDAQEAYGYVEQLAKLAADVDDSGQQELFVWAGS</sequence>
<reference evidence="1 2" key="1">
    <citation type="submission" date="2014-09" db="EMBL/GenBank/DDBJ databases">
        <title>Genome sequence of Sinomonas sp. MUSC 117.</title>
        <authorList>
            <person name="Lee L.-H."/>
        </authorList>
    </citation>
    <scope>NUCLEOTIDE SEQUENCE [LARGE SCALE GENOMIC DNA]</scope>
    <source>
        <strain evidence="1 2">MUSC 117</strain>
    </source>
</reference>
<evidence type="ECO:0000313" key="1">
    <source>
        <dbReference type="EMBL" id="KHL00464.1"/>
    </source>
</evidence>
<evidence type="ECO:0000313" key="2">
    <source>
        <dbReference type="Proteomes" id="UP000030982"/>
    </source>
</evidence>
<accession>A0A0B2AA66</accession>
<gene>
    <name evidence="1" type="ORF">LK10_19915</name>
</gene>
<dbReference type="AlphaFoldDB" id="A0A0B2AA66"/>
<comment type="caution">
    <text evidence="1">The sequence shown here is derived from an EMBL/GenBank/DDBJ whole genome shotgun (WGS) entry which is preliminary data.</text>
</comment>
<dbReference type="OrthoDB" id="4963809at2"/>
<organism evidence="1 2">
    <name type="scientific">Sinomonas humi</name>
    <dbReference type="NCBI Taxonomy" id="1338436"/>
    <lineage>
        <taxon>Bacteria</taxon>
        <taxon>Bacillati</taxon>
        <taxon>Actinomycetota</taxon>
        <taxon>Actinomycetes</taxon>
        <taxon>Micrococcales</taxon>
        <taxon>Micrococcaceae</taxon>
        <taxon>Sinomonas</taxon>
    </lineage>
</organism>
<protein>
    <recommendedName>
        <fullName evidence="3">DUF1877 family protein</fullName>
    </recommendedName>
</protein>
<keyword evidence="2" id="KW-1185">Reference proteome</keyword>
<dbReference type="Proteomes" id="UP000030982">
    <property type="component" value="Unassembled WGS sequence"/>
</dbReference>